<dbReference type="AlphaFoldDB" id="A0A9X3MQ10"/>
<name>A0A9X3MQ10_9ACTN</name>
<dbReference type="PANTHER" id="PTHR30121">
    <property type="entry name" value="UNCHARACTERIZED PROTEIN YJGR-RELATED"/>
    <property type="match status" value="1"/>
</dbReference>
<gene>
    <name evidence="1" type="ORF">OM076_09990</name>
</gene>
<dbReference type="PANTHER" id="PTHR30121:SF6">
    <property type="entry name" value="SLR6007 PROTEIN"/>
    <property type="match status" value="1"/>
</dbReference>
<comment type="caution">
    <text evidence="1">The sequence shown here is derived from an EMBL/GenBank/DDBJ whole genome shotgun (WGS) entry which is preliminary data.</text>
</comment>
<evidence type="ECO:0000313" key="1">
    <source>
        <dbReference type="EMBL" id="MDA0160594.1"/>
    </source>
</evidence>
<dbReference type="Gene3D" id="3.40.50.300">
    <property type="entry name" value="P-loop containing nucleotide triphosphate hydrolases"/>
    <property type="match status" value="1"/>
</dbReference>
<reference evidence="1" key="1">
    <citation type="submission" date="2022-10" db="EMBL/GenBank/DDBJ databases">
        <title>The WGS of Solirubrobacter ginsenosidimutans DSM 21036.</title>
        <authorList>
            <person name="Jiang Z."/>
        </authorList>
    </citation>
    <scope>NUCLEOTIDE SEQUENCE</scope>
    <source>
        <strain evidence="1">DSM 21036</strain>
    </source>
</reference>
<keyword evidence="2" id="KW-1185">Reference proteome</keyword>
<protein>
    <submittedName>
        <fullName evidence="1">ATP-binding protein</fullName>
    </submittedName>
</protein>
<dbReference type="EMBL" id="JAPDOD010000006">
    <property type="protein sequence ID" value="MDA0160594.1"/>
    <property type="molecule type" value="Genomic_DNA"/>
</dbReference>
<proteinExistence type="predicted"/>
<organism evidence="1 2">
    <name type="scientific">Solirubrobacter ginsenosidimutans</name>
    <dbReference type="NCBI Taxonomy" id="490573"/>
    <lineage>
        <taxon>Bacteria</taxon>
        <taxon>Bacillati</taxon>
        <taxon>Actinomycetota</taxon>
        <taxon>Thermoleophilia</taxon>
        <taxon>Solirubrobacterales</taxon>
        <taxon>Solirubrobacteraceae</taxon>
        <taxon>Solirubrobacter</taxon>
    </lineage>
</organism>
<dbReference type="SUPFAM" id="SSF52540">
    <property type="entry name" value="P-loop containing nucleoside triphosphate hydrolases"/>
    <property type="match status" value="1"/>
</dbReference>
<dbReference type="InterPro" id="IPR027417">
    <property type="entry name" value="P-loop_NTPase"/>
</dbReference>
<dbReference type="Proteomes" id="UP001149140">
    <property type="component" value="Unassembled WGS sequence"/>
</dbReference>
<keyword evidence="1" id="KW-0547">Nucleotide-binding</keyword>
<accession>A0A9X3MQ10</accession>
<keyword evidence="1" id="KW-0067">ATP-binding</keyword>
<evidence type="ECO:0000313" key="2">
    <source>
        <dbReference type="Proteomes" id="UP001149140"/>
    </source>
</evidence>
<sequence>MSDQAGSGNEVGKVLGTQDATPLDFWVAINEDNYLQLDDVVGVQTTVPGAGRLTISGVVDMVRARHEGVTFDSDVFLADRGLLPVQTSRAAHVVSTRFEPELYVPPTPGDAVRRVAGLERDQALYFDTMEQRVVAGFARDGEPIYLDLEFIDGRRGAHVNISGVSGIATKTTYASFLLYSLFHSTVLGAEAANTKALIFNVKGEDLLFLDKPNARLTPQAREQYRWLGLPAGPFESVGLWAPVHRGSDVAMPDTGSRQRGVTAYFWTVLDVVRDGLLRFMFAEEGDERSQIADLVGRVEAQLQRHAEEIRDFPASVRLPDADGNPTVVHSFDDLCELIRVHVEQDGGSWRGPIATGTVNAFLRRLEGARFHCGHLIRGRDAADIEQHRVDWRANQVSVIDIHNLHDRAKRFVVGVVIKKLFEAKERSGQARPLVFLVLDELNKYAPREGWSPIKEVLLDIAERGRSLGVILVGAQQTASEVERRVVSNSAIRVVGRLDPAEAERAEYGFLSPTARQRAAILKPGSMLLQQPQIPVPLQITFPFPAWATRSSEVADEPESDPFARFGA</sequence>
<dbReference type="InterPro" id="IPR051162">
    <property type="entry name" value="T4SS_component"/>
</dbReference>
<dbReference type="RefSeq" id="WP_270039522.1">
    <property type="nucleotide sequence ID" value="NZ_JAPDOD010000006.1"/>
</dbReference>
<dbReference type="GO" id="GO:0005524">
    <property type="term" value="F:ATP binding"/>
    <property type="evidence" value="ECO:0007669"/>
    <property type="project" value="UniProtKB-KW"/>
</dbReference>